<keyword evidence="4" id="KW-0862">Zinc</keyword>
<dbReference type="OrthoDB" id="8962942at2759"/>
<evidence type="ECO:0000256" key="2">
    <source>
        <dbReference type="ARBA" id="ARBA00022771"/>
    </source>
</evidence>
<organism evidence="5 6">
    <name type="scientific">Ogataea philodendri</name>
    <dbReference type="NCBI Taxonomy" id="1378263"/>
    <lineage>
        <taxon>Eukaryota</taxon>
        <taxon>Fungi</taxon>
        <taxon>Dikarya</taxon>
        <taxon>Ascomycota</taxon>
        <taxon>Saccharomycotina</taxon>
        <taxon>Pichiomycetes</taxon>
        <taxon>Pichiales</taxon>
        <taxon>Pichiaceae</taxon>
        <taxon>Ogataea</taxon>
    </lineage>
</organism>
<evidence type="ECO:0000313" key="5">
    <source>
        <dbReference type="EMBL" id="KAH3667127.1"/>
    </source>
</evidence>
<keyword evidence="2" id="KW-0863">Zinc-finger</keyword>
<dbReference type="Gene3D" id="3.30.40.10">
    <property type="entry name" value="Zinc/RING finger domain, C3HC4 (zinc finger)"/>
    <property type="match status" value="1"/>
</dbReference>
<name>A0A9P8P869_9ASCO</name>
<protein>
    <recommendedName>
        <fullName evidence="7">Anaphase-promoting complex subunit 11 RING-H2 finger domain-containing protein</fullName>
    </recommendedName>
</protein>
<evidence type="ECO:0000256" key="3">
    <source>
        <dbReference type="ARBA" id="ARBA00022786"/>
    </source>
</evidence>
<reference evidence="5" key="2">
    <citation type="submission" date="2021-01" db="EMBL/GenBank/DDBJ databases">
        <authorList>
            <person name="Schikora-Tamarit M.A."/>
        </authorList>
    </citation>
    <scope>NUCLEOTIDE SEQUENCE</scope>
    <source>
        <strain evidence="5">CBS6075</strain>
    </source>
</reference>
<comment type="caution">
    <text evidence="5">The sequence shown here is derived from an EMBL/GenBank/DDBJ whole genome shotgun (WGS) entry which is preliminary data.</text>
</comment>
<sequence length="292" mass="32567">MADQMDVDLPAPAAQQQKKKRFEVKKWTAVAFWTWDQNNETCAICRNHLMEPCIDCETTLSDGSTSNESYRLDRGSGSSIDPYNVFELGESVDLRHSCAATPTDPTISSTNTVAIHEIELNRYTNFQDAIVATNIASVSPRICVWAGCLVDGHHLFHRARSRRDGARGENKPVPVGQIKLGCLAGGATTALPPLQEHREQDDTQQRPQHHKGGVFRIGLVHGGDYVVGDVEKRARHAQQVGRVRHGPYSHDRRHGKHGRVDQLCNLTEKHLDKQSGADTFLFRCGHHEISVR</sequence>
<dbReference type="GeneID" id="70234743"/>
<dbReference type="InterPro" id="IPR051031">
    <property type="entry name" value="RING-box_E3_Ubiquitin_Ligase"/>
</dbReference>
<dbReference type="AlphaFoldDB" id="A0A9P8P869"/>
<dbReference type="GO" id="GO:0008270">
    <property type="term" value="F:zinc ion binding"/>
    <property type="evidence" value="ECO:0007669"/>
    <property type="project" value="UniProtKB-KW"/>
</dbReference>
<dbReference type="RefSeq" id="XP_046061939.1">
    <property type="nucleotide sequence ID" value="XM_046203682.1"/>
</dbReference>
<dbReference type="Proteomes" id="UP000769157">
    <property type="component" value="Unassembled WGS sequence"/>
</dbReference>
<dbReference type="SUPFAM" id="SSF57850">
    <property type="entry name" value="RING/U-box"/>
    <property type="match status" value="1"/>
</dbReference>
<keyword evidence="6" id="KW-1185">Reference proteome</keyword>
<dbReference type="InterPro" id="IPR013083">
    <property type="entry name" value="Znf_RING/FYVE/PHD"/>
</dbReference>
<proteinExistence type="predicted"/>
<evidence type="ECO:0000256" key="4">
    <source>
        <dbReference type="ARBA" id="ARBA00022833"/>
    </source>
</evidence>
<gene>
    <name evidence="5" type="ORF">OGAPHI_002776</name>
</gene>
<evidence type="ECO:0000256" key="1">
    <source>
        <dbReference type="ARBA" id="ARBA00022723"/>
    </source>
</evidence>
<reference evidence="5" key="1">
    <citation type="journal article" date="2021" name="Open Biol.">
        <title>Shared evolutionary footprints suggest mitochondrial oxidative damage underlies multiple complex I losses in fungi.</title>
        <authorList>
            <person name="Schikora-Tamarit M.A."/>
            <person name="Marcet-Houben M."/>
            <person name="Nosek J."/>
            <person name="Gabaldon T."/>
        </authorList>
    </citation>
    <scope>NUCLEOTIDE SEQUENCE</scope>
    <source>
        <strain evidence="5">CBS6075</strain>
    </source>
</reference>
<evidence type="ECO:0008006" key="7">
    <source>
        <dbReference type="Google" id="ProtNLM"/>
    </source>
</evidence>
<accession>A0A9P8P869</accession>
<evidence type="ECO:0000313" key="6">
    <source>
        <dbReference type="Proteomes" id="UP000769157"/>
    </source>
</evidence>
<keyword evidence="3" id="KW-0833">Ubl conjugation pathway</keyword>
<dbReference type="EMBL" id="JAEUBE010000183">
    <property type="protein sequence ID" value="KAH3667127.1"/>
    <property type="molecule type" value="Genomic_DNA"/>
</dbReference>
<keyword evidence="1" id="KW-0479">Metal-binding</keyword>
<dbReference type="PANTHER" id="PTHR11210">
    <property type="entry name" value="RING BOX"/>
    <property type="match status" value="1"/>
</dbReference>